<evidence type="ECO:0000256" key="1">
    <source>
        <dbReference type="SAM" id="MobiDB-lite"/>
    </source>
</evidence>
<dbReference type="AlphaFoldDB" id="A0AAV7UTV1"/>
<organism evidence="2 3">
    <name type="scientific">Pleurodeles waltl</name>
    <name type="common">Iberian ribbed newt</name>
    <dbReference type="NCBI Taxonomy" id="8319"/>
    <lineage>
        <taxon>Eukaryota</taxon>
        <taxon>Metazoa</taxon>
        <taxon>Chordata</taxon>
        <taxon>Craniata</taxon>
        <taxon>Vertebrata</taxon>
        <taxon>Euteleostomi</taxon>
        <taxon>Amphibia</taxon>
        <taxon>Batrachia</taxon>
        <taxon>Caudata</taxon>
        <taxon>Salamandroidea</taxon>
        <taxon>Salamandridae</taxon>
        <taxon>Pleurodelinae</taxon>
        <taxon>Pleurodeles</taxon>
    </lineage>
</organism>
<gene>
    <name evidence="2" type="ORF">NDU88_001373</name>
</gene>
<comment type="caution">
    <text evidence="2">The sequence shown here is derived from an EMBL/GenBank/DDBJ whole genome shotgun (WGS) entry which is preliminary data.</text>
</comment>
<protein>
    <submittedName>
        <fullName evidence="2">Uncharacterized protein</fullName>
    </submittedName>
</protein>
<reference evidence="2" key="1">
    <citation type="journal article" date="2022" name="bioRxiv">
        <title>Sequencing and chromosome-scale assembly of the giantPleurodeles waltlgenome.</title>
        <authorList>
            <person name="Brown T."/>
            <person name="Elewa A."/>
            <person name="Iarovenko S."/>
            <person name="Subramanian E."/>
            <person name="Araus A.J."/>
            <person name="Petzold A."/>
            <person name="Susuki M."/>
            <person name="Suzuki K.-i.T."/>
            <person name="Hayashi T."/>
            <person name="Toyoda A."/>
            <person name="Oliveira C."/>
            <person name="Osipova E."/>
            <person name="Leigh N.D."/>
            <person name="Simon A."/>
            <person name="Yun M.H."/>
        </authorList>
    </citation>
    <scope>NUCLEOTIDE SEQUENCE</scope>
    <source>
        <strain evidence="2">20211129_DDA</strain>
        <tissue evidence="2">Liver</tissue>
    </source>
</reference>
<keyword evidence="3" id="KW-1185">Reference proteome</keyword>
<sequence>MGQVLGRLSHRLGKRRGNETARSALNSIQGRDSQCKQARPYATGSAESFGVRRIVQAACPTVWEEDAVKKRRAALSIVFKAGIHSASGPGRMPPVPLKVLEFGVSCR</sequence>
<proteinExistence type="predicted"/>
<dbReference type="Proteomes" id="UP001066276">
    <property type="component" value="Chromosome 2_2"/>
</dbReference>
<feature type="compositionally biased region" description="Polar residues" evidence="1">
    <location>
        <begin position="20"/>
        <end position="32"/>
    </location>
</feature>
<dbReference type="EMBL" id="JANPWB010000004">
    <property type="protein sequence ID" value="KAJ1192061.1"/>
    <property type="molecule type" value="Genomic_DNA"/>
</dbReference>
<name>A0AAV7UTV1_PLEWA</name>
<accession>A0AAV7UTV1</accession>
<evidence type="ECO:0000313" key="3">
    <source>
        <dbReference type="Proteomes" id="UP001066276"/>
    </source>
</evidence>
<feature type="region of interest" description="Disordered" evidence="1">
    <location>
        <begin position="1"/>
        <end position="32"/>
    </location>
</feature>
<evidence type="ECO:0000313" key="2">
    <source>
        <dbReference type="EMBL" id="KAJ1192061.1"/>
    </source>
</evidence>